<name>A0AAU9LHN3_9ASTR</name>
<feature type="domain" description="DUF8039" evidence="1">
    <location>
        <begin position="50"/>
        <end position="116"/>
    </location>
</feature>
<dbReference type="PANTHER" id="PTHR33018">
    <property type="entry name" value="OS10G0338966 PROTEIN-RELATED"/>
    <property type="match status" value="1"/>
</dbReference>
<dbReference type="PANTHER" id="PTHR33018:SF37">
    <property type="entry name" value="TRANSPOSASE TNP1_EN_SPM-LIKE DOMAIN-CONTAINING PROTEIN"/>
    <property type="match status" value="1"/>
</dbReference>
<dbReference type="AlphaFoldDB" id="A0AAU9LHN3"/>
<dbReference type="Pfam" id="PF26133">
    <property type="entry name" value="DUF8039"/>
    <property type="match status" value="1"/>
</dbReference>
<evidence type="ECO:0000259" key="1">
    <source>
        <dbReference type="Pfam" id="PF26133"/>
    </source>
</evidence>
<protein>
    <recommendedName>
        <fullName evidence="1">DUF8039 domain-containing protein</fullName>
    </recommendedName>
</protein>
<reference evidence="2 3" key="1">
    <citation type="submission" date="2022-01" db="EMBL/GenBank/DDBJ databases">
        <authorList>
            <person name="Xiong W."/>
            <person name="Schranz E."/>
        </authorList>
    </citation>
    <scope>NUCLEOTIDE SEQUENCE [LARGE SCALE GENOMIC DNA]</scope>
</reference>
<comment type="caution">
    <text evidence="2">The sequence shown here is derived from an EMBL/GenBank/DDBJ whole genome shotgun (WGS) entry which is preliminary data.</text>
</comment>
<sequence length="138" mass="15796">MQATIDLMGSQLAKLQEQFDMQHGSRNHAPDDLSLGVQQNNRGSTPTLDALDTIKMPTPCELVLPYGELDQKCAKGLVFPYGNGLIHTFPLRENHLKVLIDDIDYRYENFPVPVMTKVMAYEHYINPMVYMQTLKLWI</sequence>
<proteinExistence type="predicted"/>
<organism evidence="2 3">
    <name type="scientific">Lactuca virosa</name>
    <dbReference type="NCBI Taxonomy" id="75947"/>
    <lineage>
        <taxon>Eukaryota</taxon>
        <taxon>Viridiplantae</taxon>
        <taxon>Streptophyta</taxon>
        <taxon>Embryophyta</taxon>
        <taxon>Tracheophyta</taxon>
        <taxon>Spermatophyta</taxon>
        <taxon>Magnoliopsida</taxon>
        <taxon>eudicotyledons</taxon>
        <taxon>Gunneridae</taxon>
        <taxon>Pentapetalae</taxon>
        <taxon>asterids</taxon>
        <taxon>campanulids</taxon>
        <taxon>Asterales</taxon>
        <taxon>Asteraceae</taxon>
        <taxon>Cichorioideae</taxon>
        <taxon>Cichorieae</taxon>
        <taxon>Lactucinae</taxon>
        <taxon>Lactuca</taxon>
    </lineage>
</organism>
<dbReference type="EMBL" id="CAKMRJ010000001">
    <property type="protein sequence ID" value="CAH1414291.1"/>
    <property type="molecule type" value="Genomic_DNA"/>
</dbReference>
<gene>
    <name evidence="2" type="ORF">LVIROSA_LOCUS2213</name>
</gene>
<evidence type="ECO:0000313" key="3">
    <source>
        <dbReference type="Proteomes" id="UP001157418"/>
    </source>
</evidence>
<dbReference type="Proteomes" id="UP001157418">
    <property type="component" value="Unassembled WGS sequence"/>
</dbReference>
<dbReference type="InterPro" id="IPR058352">
    <property type="entry name" value="DUF8039"/>
</dbReference>
<keyword evidence="3" id="KW-1185">Reference proteome</keyword>
<evidence type="ECO:0000313" key="2">
    <source>
        <dbReference type="EMBL" id="CAH1414291.1"/>
    </source>
</evidence>
<accession>A0AAU9LHN3</accession>